<evidence type="ECO:0008006" key="3">
    <source>
        <dbReference type="Google" id="ProtNLM"/>
    </source>
</evidence>
<gene>
    <name evidence="1" type="ORF">H7344_02915</name>
</gene>
<dbReference type="Proteomes" id="UP000604001">
    <property type="component" value="Unassembled WGS sequence"/>
</dbReference>
<dbReference type="EMBL" id="JACMYC010000001">
    <property type="protein sequence ID" value="MBC2959247.1"/>
    <property type="molecule type" value="Genomic_DNA"/>
</dbReference>
<organism evidence="1 2">
    <name type="scientific">Nocardioides deserti</name>
    <dbReference type="NCBI Taxonomy" id="1588644"/>
    <lineage>
        <taxon>Bacteria</taxon>
        <taxon>Bacillati</taxon>
        <taxon>Actinomycetota</taxon>
        <taxon>Actinomycetes</taxon>
        <taxon>Propionibacteriales</taxon>
        <taxon>Nocardioidaceae</taxon>
        <taxon>Nocardioides</taxon>
    </lineage>
</organism>
<keyword evidence="2" id="KW-1185">Reference proteome</keyword>
<protein>
    <recommendedName>
        <fullName evidence="3">DUF397 domain-containing protein</fullName>
    </recommendedName>
</protein>
<reference evidence="1 2" key="1">
    <citation type="submission" date="2020-08" db="EMBL/GenBank/DDBJ databases">
        <title>novel species in genus Nocardioides.</title>
        <authorList>
            <person name="Zhang G."/>
        </authorList>
    </citation>
    <scope>NUCLEOTIDE SEQUENCE [LARGE SCALE GENOMIC DNA]</scope>
    <source>
        <strain evidence="1 2">SC8A-24</strain>
    </source>
</reference>
<evidence type="ECO:0000313" key="2">
    <source>
        <dbReference type="Proteomes" id="UP000604001"/>
    </source>
</evidence>
<comment type="caution">
    <text evidence="1">The sequence shown here is derived from an EMBL/GenBank/DDBJ whole genome shotgun (WGS) entry which is preliminary data.</text>
</comment>
<proteinExistence type="predicted"/>
<evidence type="ECO:0000313" key="1">
    <source>
        <dbReference type="EMBL" id="MBC2959247.1"/>
    </source>
</evidence>
<accession>A0ABR6U4C0</accession>
<dbReference type="RefSeq" id="WP_186344485.1">
    <property type="nucleotide sequence ID" value="NZ_BMMR01000001.1"/>
</dbReference>
<sequence length="119" mass="12850">MGAAREQIPRSLVEALWRDLMEFLSGVAWVERLDESRTIIRFRAGEKEVLAFGPTEWAHFVAHGFAGAAPGVGALYDPAISGSAIDELMETLGSKGSPVVVREGQLVVDPARSSRTGLR</sequence>
<name>A0ABR6U4C0_9ACTN</name>